<evidence type="ECO:0000256" key="7">
    <source>
        <dbReference type="ARBA" id="ARBA00023224"/>
    </source>
</evidence>
<evidence type="ECO:0000256" key="1">
    <source>
        <dbReference type="ARBA" id="ARBA00004651"/>
    </source>
</evidence>
<comment type="function">
    <text evidence="8">Gustatory receptor which mediates acceptance or avoidance behavior, depending on its substrates.</text>
</comment>
<evidence type="ECO:0000256" key="4">
    <source>
        <dbReference type="ARBA" id="ARBA00022989"/>
    </source>
</evidence>
<keyword evidence="4 8" id="KW-1133">Transmembrane helix</keyword>
<dbReference type="PANTHER" id="PTHR21143">
    <property type="entry name" value="INVERTEBRATE GUSTATORY RECEPTOR"/>
    <property type="match status" value="1"/>
</dbReference>
<gene>
    <name evidence="9" type="ORF">Cfor_06768</name>
</gene>
<keyword evidence="5 8" id="KW-0472">Membrane</keyword>
<dbReference type="EMBL" id="BLKM01000292">
    <property type="protein sequence ID" value="GFG31240.1"/>
    <property type="molecule type" value="Genomic_DNA"/>
</dbReference>
<feature type="transmembrane region" description="Helical" evidence="8">
    <location>
        <begin position="308"/>
        <end position="328"/>
    </location>
</feature>
<feature type="transmembrane region" description="Helical" evidence="8">
    <location>
        <begin position="76"/>
        <end position="97"/>
    </location>
</feature>
<evidence type="ECO:0000313" key="10">
    <source>
        <dbReference type="Proteomes" id="UP000502823"/>
    </source>
</evidence>
<feature type="transmembrane region" description="Helical" evidence="8">
    <location>
        <begin position="207"/>
        <end position="225"/>
    </location>
</feature>
<evidence type="ECO:0000256" key="2">
    <source>
        <dbReference type="ARBA" id="ARBA00022475"/>
    </source>
</evidence>
<comment type="subcellular location">
    <subcellularLocation>
        <location evidence="1 8">Cell membrane</location>
        <topology evidence="1 8">Multi-pass membrane protein</topology>
    </subcellularLocation>
</comment>
<dbReference type="InParanoid" id="A0A6L2PII2"/>
<proteinExistence type="inferred from homology"/>
<keyword evidence="6 8" id="KW-0675">Receptor</keyword>
<evidence type="ECO:0000256" key="6">
    <source>
        <dbReference type="ARBA" id="ARBA00023170"/>
    </source>
</evidence>
<evidence type="ECO:0000256" key="3">
    <source>
        <dbReference type="ARBA" id="ARBA00022692"/>
    </source>
</evidence>
<keyword evidence="2 8" id="KW-1003">Cell membrane</keyword>
<organism evidence="9 10">
    <name type="scientific">Coptotermes formosanus</name>
    <name type="common">Formosan subterranean termite</name>
    <dbReference type="NCBI Taxonomy" id="36987"/>
    <lineage>
        <taxon>Eukaryota</taxon>
        <taxon>Metazoa</taxon>
        <taxon>Ecdysozoa</taxon>
        <taxon>Arthropoda</taxon>
        <taxon>Hexapoda</taxon>
        <taxon>Insecta</taxon>
        <taxon>Pterygota</taxon>
        <taxon>Neoptera</taxon>
        <taxon>Polyneoptera</taxon>
        <taxon>Dictyoptera</taxon>
        <taxon>Blattodea</taxon>
        <taxon>Blattoidea</taxon>
        <taxon>Termitoidae</taxon>
        <taxon>Rhinotermitidae</taxon>
        <taxon>Coptotermes</taxon>
    </lineage>
</organism>
<dbReference type="Proteomes" id="UP000502823">
    <property type="component" value="Unassembled WGS sequence"/>
</dbReference>
<dbReference type="AlphaFoldDB" id="A0A6L2PII2"/>
<dbReference type="PANTHER" id="PTHR21143:SF121">
    <property type="entry name" value="GUSTATORY AND ODORANT RECEPTOR 21A"/>
    <property type="match status" value="1"/>
</dbReference>
<keyword evidence="10" id="KW-1185">Reference proteome</keyword>
<dbReference type="GO" id="GO:0005886">
    <property type="term" value="C:plasma membrane"/>
    <property type="evidence" value="ECO:0007669"/>
    <property type="project" value="UniProtKB-SubCell"/>
</dbReference>
<accession>A0A6L2PII2</accession>
<dbReference type="OrthoDB" id="6625921at2759"/>
<dbReference type="FunCoup" id="A0A6L2PII2">
    <property type="interactions" value="6"/>
</dbReference>
<sequence length="425" mass="49062">MESEMPCDQKCDQPKPIRWRPLDEPAMHKNKVTLVIPAAEEVTAADLFDELKPIFYSMKIFGLFPLKKQSPGESTVRCKISLAYSVTFYVAMSVYSYHVCMERMQFIRHSEGSFDELMYSVIHFFYVIPHFYFIPCHWKEVIKVGNYFSHWSEFQKQYLSATGTHLYLRQDRWAKISVVLTPILALLSVVTEYFLSSANQKYWELGFYWYILTVIFLHVVWWWFVCSSLRGAMLGISENFFKIYNLFVHERLATLVAQYTDLWVSLSRLTRETGVFMCYTYGHMCVLSFSVVTLSLYGTLSSVHDGVYMRHLVLAMSVCFIGGIMYVISNVAHHAAIEVGPEFSEKLSHLSSADKQVRRELKLFTLATTTNSSEINLGGYVRIDRGFLLRFICTMVTYLVVLLQFRLGLLSISTSNITTVTTAVL</sequence>
<name>A0A6L2PII2_COPFO</name>
<dbReference type="InterPro" id="IPR013604">
    <property type="entry name" value="7TM_chemorcpt"/>
</dbReference>
<comment type="caution">
    <text evidence="9">The sequence shown here is derived from an EMBL/GenBank/DDBJ whole genome shotgun (WGS) entry which is preliminary data.</text>
</comment>
<evidence type="ECO:0000256" key="5">
    <source>
        <dbReference type="ARBA" id="ARBA00023136"/>
    </source>
</evidence>
<feature type="transmembrane region" description="Helical" evidence="8">
    <location>
        <begin position="387"/>
        <end position="405"/>
    </location>
</feature>
<dbReference type="GO" id="GO:0007165">
    <property type="term" value="P:signal transduction"/>
    <property type="evidence" value="ECO:0007669"/>
    <property type="project" value="UniProtKB-KW"/>
</dbReference>
<reference evidence="10" key="1">
    <citation type="submission" date="2020-01" db="EMBL/GenBank/DDBJ databases">
        <title>Draft genome sequence of the Termite Coptotermes fromosanus.</title>
        <authorList>
            <person name="Itakura S."/>
            <person name="Yosikawa Y."/>
            <person name="Umezawa K."/>
        </authorList>
    </citation>
    <scope>NUCLEOTIDE SEQUENCE [LARGE SCALE GENOMIC DNA]</scope>
</reference>
<dbReference type="GO" id="GO:0043025">
    <property type="term" value="C:neuronal cell body"/>
    <property type="evidence" value="ECO:0007669"/>
    <property type="project" value="TreeGrafter"/>
</dbReference>
<keyword evidence="3 8" id="KW-0812">Transmembrane</keyword>
<dbReference type="Pfam" id="PF08395">
    <property type="entry name" value="7tm_7"/>
    <property type="match status" value="1"/>
</dbReference>
<evidence type="ECO:0000313" key="9">
    <source>
        <dbReference type="EMBL" id="GFG31240.1"/>
    </source>
</evidence>
<dbReference type="GO" id="GO:0050909">
    <property type="term" value="P:sensory perception of taste"/>
    <property type="evidence" value="ECO:0007669"/>
    <property type="project" value="InterPro"/>
</dbReference>
<keyword evidence="7 8" id="KW-0807">Transducer</keyword>
<protein>
    <recommendedName>
        <fullName evidence="8">Gustatory receptor</fullName>
    </recommendedName>
</protein>
<feature type="transmembrane region" description="Helical" evidence="8">
    <location>
        <begin position="276"/>
        <end position="296"/>
    </location>
</feature>
<dbReference type="GO" id="GO:0030424">
    <property type="term" value="C:axon"/>
    <property type="evidence" value="ECO:0007669"/>
    <property type="project" value="TreeGrafter"/>
</dbReference>
<comment type="similarity">
    <text evidence="8">Belongs to the insect chemoreceptor superfamily. Gustatory receptor (GR) family.</text>
</comment>
<feature type="transmembrane region" description="Helical" evidence="8">
    <location>
        <begin position="117"/>
        <end position="134"/>
    </location>
</feature>
<dbReference type="GO" id="GO:0030425">
    <property type="term" value="C:dendrite"/>
    <property type="evidence" value="ECO:0007669"/>
    <property type="project" value="TreeGrafter"/>
</dbReference>
<evidence type="ECO:0000256" key="8">
    <source>
        <dbReference type="RuleBase" id="RU363108"/>
    </source>
</evidence>
<feature type="transmembrane region" description="Helical" evidence="8">
    <location>
        <begin position="176"/>
        <end position="195"/>
    </location>
</feature>